<dbReference type="HOGENOM" id="CLU_1828896_0_0_1"/>
<dbReference type="AlphaFoldDB" id="F0W980"/>
<reference evidence="1" key="2">
    <citation type="submission" date="2011-02" db="EMBL/GenBank/DDBJ databases">
        <authorList>
            <person name="MacLean D."/>
        </authorList>
    </citation>
    <scope>NUCLEOTIDE SEQUENCE</scope>
</reference>
<evidence type="ECO:0000313" key="2">
    <source>
        <dbReference type="EMBL" id="CCA18339.1"/>
    </source>
</evidence>
<reference evidence="1" key="1">
    <citation type="journal article" date="2011" name="PLoS Biol.">
        <title>Gene gain and loss during evolution of obligate parasitism in the white rust pathogen of Arabidopsis thaliana.</title>
        <authorList>
            <person name="Kemen E."/>
            <person name="Gardiner A."/>
            <person name="Schultz-Larsen T."/>
            <person name="Kemen A.C."/>
            <person name="Balmuth A.L."/>
            <person name="Robert-Seilaniantz A."/>
            <person name="Bailey K."/>
            <person name="Holub E."/>
            <person name="Studholme D.J."/>
            <person name="Maclean D."/>
            <person name="Jones J.D."/>
        </authorList>
    </citation>
    <scope>NUCLEOTIDE SEQUENCE</scope>
</reference>
<accession>F0W980</accession>
<evidence type="ECO:0000313" key="1">
    <source>
        <dbReference type="EMBL" id="CCA17693.1"/>
    </source>
</evidence>
<organism evidence="1">
    <name type="scientific">Albugo laibachii Nc14</name>
    <dbReference type="NCBI Taxonomy" id="890382"/>
    <lineage>
        <taxon>Eukaryota</taxon>
        <taxon>Sar</taxon>
        <taxon>Stramenopiles</taxon>
        <taxon>Oomycota</taxon>
        <taxon>Peronosporomycetes</taxon>
        <taxon>Albuginales</taxon>
        <taxon>Albuginaceae</taxon>
        <taxon>Albugo</taxon>
    </lineage>
</organism>
<dbReference type="EMBL" id="FR824084">
    <property type="protein sequence ID" value="CCA17693.1"/>
    <property type="molecule type" value="Genomic_DNA"/>
</dbReference>
<sequence length="141" mass="16167">MDDNDGKGYFAPEVAFWAVNGAVTPTLKQKPFTVFYQTSWKKPTIKFLEDSKWVSTTMDRHDGLFSPFFKGIHQWYYYTQQAAGNFTYAFKNDTVTDDNEGRFYYAFGGGVWFHVSKLGPPEDTFSRIGSEVVVPTPKVMQ</sequence>
<proteinExistence type="predicted"/>
<protein>
    <submittedName>
        <fullName evidence="1">AlNc14C39G3347 protein</fullName>
    </submittedName>
    <submittedName>
        <fullName evidence="2">AlNc14C49G3872 protein</fullName>
    </submittedName>
</protein>
<gene>
    <name evidence="1" type="primary">AlNc14C39G3347</name>
    <name evidence="2" type="synonym">AlNc14C49G3872</name>
    <name evidence="1" type="ORF">ALNC14_038360</name>
    <name evidence="2" type="ORF">ALNC14_044820</name>
</gene>
<dbReference type="EMBL" id="FR824094">
    <property type="protein sequence ID" value="CCA18339.1"/>
    <property type="molecule type" value="Genomic_DNA"/>
</dbReference>
<name>F0W980_9STRA</name>